<feature type="transmembrane region" description="Helical" evidence="4">
    <location>
        <begin position="93"/>
        <end position="115"/>
    </location>
</feature>
<dbReference type="InterPro" id="IPR050482">
    <property type="entry name" value="Sensor_HK_TwoCompSys"/>
</dbReference>
<dbReference type="Proteomes" id="UP001501303">
    <property type="component" value="Unassembled WGS sequence"/>
</dbReference>
<feature type="transmembrane region" description="Helical" evidence="4">
    <location>
        <begin position="53"/>
        <end position="73"/>
    </location>
</feature>
<gene>
    <name evidence="6" type="ORF">GCM10009716_36270</name>
</gene>
<dbReference type="InterPro" id="IPR036890">
    <property type="entry name" value="HATPase_C_sf"/>
</dbReference>
<evidence type="ECO:0000256" key="3">
    <source>
        <dbReference type="ARBA" id="ARBA00023012"/>
    </source>
</evidence>
<proteinExistence type="predicted"/>
<dbReference type="SUPFAM" id="SSF55874">
    <property type="entry name" value="ATPase domain of HSP90 chaperone/DNA topoisomerase II/histidine kinase"/>
    <property type="match status" value="1"/>
</dbReference>
<dbReference type="PANTHER" id="PTHR24421">
    <property type="entry name" value="NITRATE/NITRITE SENSOR PROTEIN NARX-RELATED"/>
    <property type="match status" value="1"/>
</dbReference>
<comment type="caution">
    <text evidence="6">The sequence shown here is derived from an EMBL/GenBank/DDBJ whole genome shotgun (WGS) entry which is preliminary data.</text>
</comment>
<keyword evidence="1" id="KW-0808">Transferase</keyword>
<keyword evidence="7" id="KW-1185">Reference proteome</keyword>
<organism evidence="6 7">
    <name type="scientific">Streptomyces sodiiphilus</name>
    <dbReference type="NCBI Taxonomy" id="226217"/>
    <lineage>
        <taxon>Bacteria</taxon>
        <taxon>Bacillati</taxon>
        <taxon>Actinomycetota</taxon>
        <taxon>Actinomycetes</taxon>
        <taxon>Kitasatosporales</taxon>
        <taxon>Streptomycetaceae</taxon>
        <taxon>Streptomyces</taxon>
    </lineage>
</organism>
<feature type="transmembrane region" description="Helical" evidence="4">
    <location>
        <begin position="121"/>
        <end position="138"/>
    </location>
</feature>
<accession>A0ABN2PL86</accession>
<keyword evidence="2 6" id="KW-0418">Kinase</keyword>
<feature type="domain" description="Signal transduction histidine kinase subgroup 3 dimerisation and phosphoacceptor" evidence="5">
    <location>
        <begin position="214"/>
        <end position="280"/>
    </location>
</feature>
<evidence type="ECO:0000313" key="6">
    <source>
        <dbReference type="EMBL" id="GAA1924763.1"/>
    </source>
</evidence>
<keyword evidence="3" id="KW-0902">Two-component regulatory system</keyword>
<keyword evidence="4" id="KW-0812">Transmembrane</keyword>
<reference evidence="6 7" key="1">
    <citation type="journal article" date="2019" name="Int. J. Syst. Evol. Microbiol.">
        <title>The Global Catalogue of Microorganisms (GCM) 10K type strain sequencing project: providing services to taxonomists for standard genome sequencing and annotation.</title>
        <authorList>
            <consortium name="The Broad Institute Genomics Platform"/>
            <consortium name="The Broad Institute Genome Sequencing Center for Infectious Disease"/>
            <person name="Wu L."/>
            <person name="Ma J."/>
        </authorList>
    </citation>
    <scope>NUCLEOTIDE SEQUENCE [LARGE SCALE GENOMIC DNA]</scope>
    <source>
        <strain evidence="6 7">JCM 13581</strain>
    </source>
</reference>
<evidence type="ECO:0000256" key="1">
    <source>
        <dbReference type="ARBA" id="ARBA00022679"/>
    </source>
</evidence>
<name>A0ABN2PL86_9ACTN</name>
<dbReference type="PANTHER" id="PTHR24421:SF63">
    <property type="entry name" value="SENSOR HISTIDINE KINASE DESK"/>
    <property type="match status" value="1"/>
</dbReference>
<evidence type="ECO:0000256" key="4">
    <source>
        <dbReference type="SAM" id="Phobius"/>
    </source>
</evidence>
<dbReference type="GO" id="GO:0016301">
    <property type="term" value="F:kinase activity"/>
    <property type="evidence" value="ECO:0007669"/>
    <property type="project" value="UniProtKB-KW"/>
</dbReference>
<evidence type="ECO:0000259" key="5">
    <source>
        <dbReference type="Pfam" id="PF07730"/>
    </source>
</evidence>
<dbReference type="RefSeq" id="WP_344263664.1">
    <property type="nucleotide sequence ID" value="NZ_BAAAMJ010000038.1"/>
</dbReference>
<feature type="transmembrane region" description="Helical" evidence="4">
    <location>
        <begin position="145"/>
        <end position="163"/>
    </location>
</feature>
<feature type="transmembrane region" description="Helical" evidence="4">
    <location>
        <begin position="169"/>
        <end position="186"/>
    </location>
</feature>
<evidence type="ECO:0000313" key="7">
    <source>
        <dbReference type="Proteomes" id="UP001501303"/>
    </source>
</evidence>
<dbReference type="Gene3D" id="1.20.5.1930">
    <property type="match status" value="1"/>
</dbReference>
<dbReference type="InterPro" id="IPR011712">
    <property type="entry name" value="Sig_transdc_His_kin_sub3_dim/P"/>
</dbReference>
<feature type="transmembrane region" description="Helical" evidence="4">
    <location>
        <begin position="28"/>
        <end position="47"/>
    </location>
</feature>
<keyword evidence="4" id="KW-0472">Membrane</keyword>
<evidence type="ECO:0000256" key="2">
    <source>
        <dbReference type="ARBA" id="ARBA00022777"/>
    </source>
</evidence>
<dbReference type="Gene3D" id="3.30.565.10">
    <property type="entry name" value="Histidine kinase-like ATPase, C-terminal domain"/>
    <property type="match status" value="1"/>
</dbReference>
<keyword evidence="4" id="KW-1133">Transmembrane helix</keyword>
<protein>
    <submittedName>
        <fullName evidence="6">Histidine kinase</fullName>
    </submittedName>
</protein>
<sequence length="414" mass="43203">MRAGGWDWLHRYRRSSQRARVHQYTRTVLYSFVLVEAALVVLWAVALPAGTPLWVRAVIAATGTGHVALMLLLSREGLRHYLGRGPRPDRLLAAGFVMTLLGTGMAVAMLAGGLVPRDASVVAAWMPLFFAGPALLALPVGQGSALAAVPVAAAWAGAVAAGLPADGHLVLLLTLVLGGAAFGLSYRCSGWTLKVVDELDAARETQARLAVAEERLRFGRDLHDVLGRNLSVIALKSELAVQLAQRGSDAALTQMTEVQRIARESQREMREVVRGYRAADLTAELAGARGVLEAAGIECRIENLGGHALPAQAQSALAWVVREGTTNVLRHAEAGRCVIRLRPAGPDAGEGAGAVLTMENDGVPDGCGAAGDGGGAGLAGLRERLAALGGSLTAVPAAGGRFRLTAQVRTEENG</sequence>
<dbReference type="Pfam" id="PF07730">
    <property type="entry name" value="HisKA_3"/>
    <property type="match status" value="1"/>
</dbReference>
<dbReference type="EMBL" id="BAAAMJ010000038">
    <property type="protein sequence ID" value="GAA1924763.1"/>
    <property type="molecule type" value="Genomic_DNA"/>
</dbReference>
<dbReference type="CDD" id="cd16917">
    <property type="entry name" value="HATPase_UhpB-NarQ-NarX-like"/>
    <property type="match status" value="1"/>
</dbReference>